<proteinExistence type="predicted"/>
<dbReference type="eggNOG" id="COG2105">
    <property type="taxonomic scope" value="Bacteria"/>
</dbReference>
<dbReference type="OrthoDB" id="8538589at2"/>
<dbReference type="KEGG" id="psl:Psta_2266"/>
<dbReference type="InterPro" id="IPR013024">
    <property type="entry name" value="GGCT-like"/>
</dbReference>
<dbReference type="EMBL" id="CP001848">
    <property type="protein sequence ID" value="ADB16936.1"/>
    <property type="molecule type" value="Genomic_DNA"/>
</dbReference>
<sequence>MSDVNKIFVYGTLKQGECRASSWPRIPLQIEPATTAGLIYDLGAYPAMIPGAGIVLGEVWTIEPSGLAATLKVLDQIEGYADEPDDLYVRRTITCTLLSGATVEAQTYFYARTNWLSTREPMEPDEAGLQSWSSLRRK</sequence>
<dbReference type="CDD" id="cd06661">
    <property type="entry name" value="GGCT_like"/>
    <property type="match status" value="1"/>
</dbReference>
<evidence type="ECO:0000313" key="2">
    <source>
        <dbReference type="EMBL" id="ADB16936.1"/>
    </source>
</evidence>
<protein>
    <submittedName>
        <fullName evidence="2">AIG2 family protein</fullName>
    </submittedName>
</protein>
<dbReference type="InterPro" id="IPR009288">
    <property type="entry name" value="AIG2-like_dom"/>
</dbReference>
<dbReference type="Proteomes" id="UP000001887">
    <property type="component" value="Chromosome"/>
</dbReference>
<keyword evidence="3" id="KW-1185">Reference proteome</keyword>
<gene>
    <name evidence="2" type="ordered locus">Psta_2266</name>
</gene>
<organism evidence="2 3">
    <name type="scientific">Pirellula staleyi (strain ATCC 27377 / DSM 6068 / ICPB 4128)</name>
    <name type="common">Pirella staleyi</name>
    <dbReference type="NCBI Taxonomy" id="530564"/>
    <lineage>
        <taxon>Bacteria</taxon>
        <taxon>Pseudomonadati</taxon>
        <taxon>Planctomycetota</taxon>
        <taxon>Planctomycetia</taxon>
        <taxon>Pirellulales</taxon>
        <taxon>Pirellulaceae</taxon>
        <taxon>Pirellula</taxon>
    </lineage>
</organism>
<accession>D2R2U6</accession>
<dbReference type="Pfam" id="PF06094">
    <property type="entry name" value="GGACT"/>
    <property type="match status" value="1"/>
</dbReference>
<dbReference type="SUPFAM" id="SSF110857">
    <property type="entry name" value="Gamma-glutamyl cyclotransferase-like"/>
    <property type="match status" value="1"/>
</dbReference>
<name>D2R2U6_PIRSD</name>
<evidence type="ECO:0000259" key="1">
    <source>
        <dbReference type="Pfam" id="PF06094"/>
    </source>
</evidence>
<dbReference type="InterPro" id="IPR036568">
    <property type="entry name" value="GGCT-like_sf"/>
</dbReference>
<dbReference type="HOGENOM" id="CLU_083466_5_0_0"/>
<feature type="domain" description="Gamma-glutamylcyclotransferase AIG2-like" evidence="1">
    <location>
        <begin position="7"/>
        <end position="116"/>
    </location>
</feature>
<dbReference type="AlphaFoldDB" id="D2R2U6"/>
<dbReference type="Gene3D" id="3.10.490.10">
    <property type="entry name" value="Gamma-glutamyl cyclotransferase-like"/>
    <property type="match status" value="1"/>
</dbReference>
<reference evidence="2 3" key="1">
    <citation type="journal article" date="2009" name="Stand. Genomic Sci.">
        <title>Complete genome sequence of Pirellula staleyi type strain (ATCC 27377).</title>
        <authorList>
            <person name="Clum A."/>
            <person name="Tindall B.J."/>
            <person name="Sikorski J."/>
            <person name="Ivanova N."/>
            <person name="Mavrommatis K."/>
            <person name="Lucas S."/>
            <person name="Glavina del Rio T."/>
            <person name="Nolan M."/>
            <person name="Chen F."/>
            <person name="Tice H."/>
            <person name="Pitluck S."/>
            <person name="Cheng J.F."/>
            <person name="Chertkov O."/>
            <person name="Brettin T."/>
            <person name="Han C."/>
            <person name="Detter J.C."/>
            <person name="Kuske C."/>
            <person name="Bruce D."/>
            <person name="Goodwin L."/>
            <person name="Ovchinikova G."/>
            <person name="Pati A."/>
            <person name="Mikhailova N."/>
            <person name="Chen A."/>
            <person name="Palaniappan K."/>
            <person name="Land M."/>
            <person name="Hauser L."/>
            <person name="Chang Y.J."/>
            <person name="Jeffries C.D."/>
            <person name="Chain P."/>
            <person name="Rohde M."/>
            <person name="Goker M."/>
            <person name="Bristow J."/>
            <person name="Eisen J.A."/>
            <person name="Markowitz V."/>
            <person name="Hugenholtz P."/>
            <person name="Kyrpides N.C."/>
            <person name="Klenk H.P."/>
            <person name="Lapidus A."/>
        </authorList>
    </citation>
    <scope>NUCLEOTIDE SEQUENCE [LARGE SCALE GENOMIC DNA]</scope>
    <source>
        <strain evidence="3">ATCC 27377 / DSM 6068 / ICPB 4128</strain>
    </source>
</reference>
<evidence type="ECO:0000313" key="3">
    <source>
        <dbReference type="Proteomes" id="UP000001887"/>
    </source>
</evidence>
<dbReference type="STRING" id="530564.Psta_2266"/>